<feature type="transmembrane region" description="Helical" evidence="1">
    <location>
        <begin position="244"/>
        <end position="263"/>
    </location>
</feature>
<dbReference type="Proteomes" id="UP000291151">
    <property type="component" value="Chromosome"/>
</dbReference>
<reference evidence="2 3" key="1">
    <citation type="submission" date="2019-02" db="EMBL/GenBank/DDBJ databases">
        <title>Ureibacillus thermophilus.</title>
        <authorList>
            <person name="Sunny J.S."/>
            <person name="Natarajan A."/>
            <person name="Saleena L.M."/>
        </authorList>
    </citation>
    <scope>NUCLEOTIDE SEQUENCE [LARGE SCALE GENOMIC DNA]</scope>
    <source>
        <strain evidence="2 3">LM102</strain>
    </source>
</reference>
<dbReference type="EMBL" id="CP036528">
    <property type="protein sequence ID" value="QBK26083.1"/>
    <property type="molecule type" value="Genomic_DNA"/>
</dbReference>
<feature type="transmembrane region" description="Helical" evidence="1">
    <location>
        <begin position="213"/>
        <end position="232"/>
    </location>
</feature>
<evidence type="ECO:0000313" key="2">
    <source>
        <dbReference type="EMBL" id="QBK26083.1"/>
    </source>
</evidence>
<name>A0A4P6USI5_9BACL</name>
<gene>
    <name evidence="2" type="ORF">DKZ56_09510</name>
</gene>
<feature type="transmembrane region" description="Helical" evidence="1">
    <location>
        <begin position="156"/>
        <end position="176"/>
    </location>
</feature>
<accession>A0A4P6USI5</accession>
<organism evidence="2 3">
    <name type="scientific">Ureibacillus thermophilus</name>
    <dbReference type="NCBI Taxonomy" id="367743"/>
    <lineage>
        <taxon>Bacteria</taxon>
        <taxon>Bacillati</taxon>
        <taxon>Bacillota</taxon>
        <taxon>Bacilli</taxon>
        <taxon>Bacillales</taxon>
        <taxon>Caryophanaceae</taxon>
        <taxon>Ureibacillus</taxon>
    </lineage>
</organism>
<dbReference type="InterPro" id="IPR014194">
    <property type="entry name" value="Spore_III_AE"/>
</dbReference>
<proteinExistence type="predicted"/>
<evidence type="ECO:0000313" key="3">
    <source>
        <dbReference type="Proteomes" id="UP000291151"/>
    </source>
</evidence>
<feature type="transmembrane region" description="Helical" evidence="1">
    <location>
        <begin position="118"/>
        <end position="136"/>
    </location>
</feature>
<dbReference type="Pfam" id="PF09546">
    <property type="entry name" value="Spore_III_AE"/>
    <property type="match status" value="1"/>
</dbReference>
<sequence length="303" mass="33025">MDELLNIFLDPLKIAGKSIILVLTYSILFLTLEAFVPQFKKWGDTLFIVVLVLTLGQTVMEAFSLMGDIVNIASDFFLSITPILMSIIVVLNAVFSFIAWSPIVIAIFEFLILLCQKVLLPGIVIAMLLDFCTRFIGEMSFSKASDLIRGTVMTLITASLLLLVAFLSFAGVAFFTVDKAIASPVKKVIEQTIPIVGSLIVEGFSIFQKYQSAATTFAGFSAMTAFWMAAFYPAGKLLIHAMTFKILAAIVEPFSGGTISGFLDDIGKSLLILCASAILLGIAFVFMWLIFMIILQLGVGKSF</sequence>
<dbReference type="KEGG" id="uth:DKZ56_09510"/>
<keyword evidence="1" id="KW-1133">Transmembrane helix</keyword>
<dbReference type="RefSeq" id="WP_208649774.1">
    <property type="nucleotide sequence ID" value="NZ_CP036528.1"/>
</dbReference>
<evidence type="ECO:0000256" key="1">
    <source>
        <dbReference type="SAM" id="Phobius"/>
    </source>
</evidence>
<feature type="transmembrane region" description="Helical" evidence="1">
    <location>
        <begin position="83"/>
        <end position="111"/>
    </location>
</feature>
<feature type="transmembrane region" description="Helical" evidence="1">
    <location>
        <begin position="14"/>
        <end position="36"/>
    </location>
</feature>
<feature type="transmembrane region" description="Helical" evidence="1">
    <location>
        <begin position="45"/>
        <end position="63"/>
    </location>
</feature>
<keyword evidence="1" id="KW-0812">Transmembrane</keyword>
<dbReference type="AlphaFoldDB" id="A0A4P6USI5"/>
<keyword evidence="3" id="KW-1185">Reference proteome</keyword>
<protein>
    <submittedName>
        <fullName evidence="2">Stage III sporulation protein AE</fullName>
    </submittedName>
</protein>
<keyword evidence="1" id="KW-0472">Membrane</keyword>
<feature type="transmembrane region" description="Helical" evidence="1">
    <location>
        <begin position="269"/>
        <end position="295"/>
    </location>
</feature>